<dbReference type="CDD" id="cd04235">
    <property type="entry name" value="AAK_CK"/>
    <property type="match status" value="1"/>
</dbReference>
<accession>A0AAV7ZJL7</accession>
<comment type="similarity">
    <text evidence="1 4">Belongs to the carbamate kinase family.</text>
</comment>
<dbReference type="PRINTS" id="PR01469">
    <property type="entry name" value="CARBMTKINASE"/>
</dbReference>
<dbReference type="FunFam" id="3.40.1160.10:FF:000007">
    <property type="entry name" value="Carbamate kinase"/>
    <property type="match status" value="1"/>
</dbReference>
<evidence type="ECO:0000256" key="2">
    <source>
        <dbReference type="ARBA" id="ARBA00022679"/>
    </source>
</evidence>
<dbReference type="InterPro" id="IPR036393">
    <property type="entry name" value="AceGlu_kinase-like_sf"/>
</dbReference>
<dbReference type="AlphaFoldDB" id="A0AAV7ZJL7"/>
<dbReference type="NCBIfam" id="TIGR00746">
    <property type="entry name" value="arcC"/>
    <property type="match status" value="1"/>
</dbReference>
<dbReference type="EMBL" id="JANTQA010000030">
    <property type="protein sequence ID" value="KAJ3440505.1"/>
    <property type="molecule type" value="Genomic_DNA"/>
</dbReference>
<dbReference type="GO" id="GO:0005829">
    <property type="term" value="C:cytosol"/>
    <property type="evidence" value="ECO:0007669"/>
    <property type="project" value="TreeGrafter"/>
</dbReference>
<sequence length="316" mass="34597">MSSEKKKPVVVVALGGNALLQRGQKGTIEDQRKNARVACKQIVKLIQSGYNVHVVHGNGPQAGAVFLQNVNSKETIPPNPLDVVVSETQGLIGYVIQQELQNEFDKNGIEKNVATIVTRMEVSADDPAFENPTKPIGKFYTEEEAKELEKDGYCMKEDAGRGWRITTYSPQPLRILESKAIKTLIDNEVVTVSCGGGGIPVVKKDGEIKGIEGVIDKDRAGCLLATQVNADIFMILTDVEQCYLDWGKKTKRAVEKMTVEEAEQYLQEGHFAVGSMYPKVQSAARFVKETQKFAIITSLDKALDALNGKAGTKIVL</sequence>
<reference evidence="6" key="1">
    <citation type="submission" date="2022-08" db="EMBL/GenBank/DDBJ databases">
        <title>Novel sulphate-reducing endosymbionts in the free-living metamonad Anaeramoeba.</title>
        <authorList>
            <person name="Jerlstrom-Hultqvist J."/>
            <person name="Cepicka I."/>
            <person name="Gallot-Lavallee L."/>
            <person name="Salas-Leiva D."/>
            <person name="Curtis B.A."/>
            <person name="Zahonova K."/>
            <person name="Pipaliya S."/>
            <person name="Dacks J."/>
            <person name="Roger A.J."/>
        </authorList>
    </citation>
    <scope>NUCLEOTIDE SEQUENCE</scope>
    <source>
        <strain evidence="6">Busselton2</strain>
    </source>
</reference>
<name>A0AAV7ZJL7_9EUKA</name>
<dbReference type="PANTHER" id="PTHR30409">
    <property type="entry name" value="CARBAMATE KINASE"/>
    <property type="match status" value="1"/>
</dbReference>
<organism evidence="6 7">
    <name type="scientific">Anaeramoeba flamelloides</name>
    <dbReference type="NCBI Taxonomy" id="1746091"/>
    <lineage>
        <taxon>Eukaryota</taxon>
        <taxon>Metamonada</taxon>
        <taxon>Anaeramoebidae</taxon>
        <taxon>Anaeramoeba</taxon>
    </lineage>
</organism>
<dbReference type="PANTHER" id="PTHR30409:SF1">
    <property type="entry name" value="CARBAMATE KINASE-RELATED"/>
    <property type="match status" value="1"/>
</dbReference>
<dbReference type="Pfam" id="PF00696">
    <property type="entry name" value="AA_kinase"/>
    <property type="match status" value="1"/>
</dbReference>
<dbReference type="Gene3D" id="3.40.1160.10">
    <property type="entry name" value="Acetylglutamate kinase-like"/>
    <property type="match status" value="1"/>
</dbReference>
<evidence type="ECO:0000256" key="3">
    <source>
        <dbReference type="ARBA" id="ARBA00022777"/>
    </source>
</evidence>
<dbReference type="InterPro" id="IPR003964">
    <property type="entry name" value="Carb_kinase"/>
</dbReference>
<dbReference type="Proteomes" id="UP001146793">
    <property type="component" value="Unassembled WGS sequence"/>
</dbReference>
<evidence type="ECO:0000313" key="6">
    <source>
        <dbReference type="EMBL" id="KAJ3440505.1"/>
    </source>
</evidence>
<dbReference type="InterPro" id="IPR001048">
    <property type="entry name" value="Asp/Glu/Uridylate_kinase"/>
</dbReference>
<gene>
    <name evidence="6" type="ORF">M0812_14173</name>
</gene>
<keyword evidence="2 4" id="KW-0808">Transferase</keyword>
<proteinExistence type="inferred from homology"/>
<evidence type="ECO:0000256" key="4">
    <source>
        <dbReference type="PIRNR" id="PIRNR000723"/>
    </source>
</evidence>
<comment type="caution">
    <text evidence="6">The sequence shown here is derived from an EMBL/GenBank/DDBJ whole genome shotgun (WGS) entry which is preliminary data.</text>
</comment>
<dbReference type="PIRSF" id="PIRSF000723">
    <property type="entry name" value="Carbamate_kin"/>
    <property type="match status" value="1"/>
</dbReference>
<dbReference type="GO" id="GO:0008804">
    <property type="term" value="F:carbamate kinase activity"/>
    <property type="evidence" value="ECO:0007669"/>
    <property type="project" value="InterPro"/>
</dbReference>
<evidence type="ECO:0000256" key="1">
    <source>
        <dbReference type="ARBA" id="ARBA00011066"/>
    </source>
</evidence>
<evidence type="ECO:0000259" key="5">
    <source>
        <dbReference type="Pfam" id="PF00696"/>
    </source>
</evidence>
<dbReference type="GO" id="GO:0019546">
    <property type="term" value="P:L-arginine deiminase pathway"/>
    <property type="evidence" value="ECO:0007669"/>
    <property type="project" value="TreeGrafter"/>
</dbReference>
<dbReference type="NCBIfam" id="NF009007">
    <property type="entry name" value="PRK12352.1"/>
    <property type="match status" value="1"/>
</dbReference>
<protein>
    <recommendedName>
        <fullName evidence="4">Carbamate kinase</fullName>
    </recommendedName>
</protein>
<evidence type="ECO:0000313" key="7">
    <source>
        <dbReference type="Proteomes" id="UP001146793"/>
    </source>
</evidence>
<feature type="domain" description="Aspartate/glutamate/uridylate kinase" evidence="5">
    <location>
        <begin position="9"/>
        <end position="296"/>
    </location>
</feature>
<dbReference type="SUPFAM" id="SSF53633">
    <property type="entry name" value="Carbamate kinase-like"/>
    <property type="match status" value="1"/>
</dbReference>
<keyword evidence="3 4" id="KW-0418">Kinase</keyword>